<dbReference type="InterPro" id="IPR007213">
    <property type="entry name" value="Ppm1/Ppm2/Tcmp"/>
</dbReference>
<dbReference type="PANTHER" id="PTHR43619:SF2">
    <property type="entry name" value="S-ADENOSYL-L-METHIONINE-DEPENDENT METHYLTRANSFERASES SUPERFAMILY PROTEIN"/>
    <property type="match status" value="1"/>
</dbReference>
<keyword evidence="3 6" id="KW-0489">Methyltransferase</keyword>
<gene>
    <name evidence="7" type="ORF">GCM10022416_41310</name>
</gene>
<sequence>MQNGQPSRTALSTAAARAAHLVVDNEPHILHDTVAATLIGDQAEEMLGYHRAYGDHPILSCTRALVTTRSAYTERVLADRSPDQYVILGAGLDTYALRHSGPRVFEVDHPATQEWKRALLAQAGLPTPGHLAFVPIDLESDALLDRLTAAGFDPSRSTLVGCLGVTMYLTRDAISATLAELGRLSPGSEIIMEYSLPAELRDDLGNEYAAMASEAVRESNEPYLTSLSPDEVTALMGRHGLEVLRHVAMHDAVPPSMWTRTDVLRPFVGSHLAHAAVSATPASPR</sequence>
<evidence type="ECO:0000256" key="2">
    <source>
        <dbReference type="ARBA" id="ARBA00008138"/>
    </source>
</evidence>
<dbReference type="Proteomes" id="UP001500266">
    <property type="component" value="Unassembled WGS sequence"/>
</dbReference>
<comment type="caution">
    <text evidence="7">The sequence shown here is derived from an EMBL/GenBank/DDBJ whole genome shotgun (WGS) entry which is preliminary data.</text>
</comment>
<dbReference type="InterPro" id="IPR011610">
    <property type="entry name" value="SAM_mthyl_Trfase_ML2640-like"/>
</dbReference>
<dbReference type="SUPFAM" id="SSF53335">
    <property type="entry name" value="S-adenosyl-L-methionine-dependent methyltransferases"/>
    <property type="match status" value="1"/>
</dbReference>
<evidence type="ECO:0000256" key="1">
    <source>
        <dbReference type="ARBA" id="ARBA00003907"/>
    </source>
</evidence>
<dbReference type="GO" id="GO:0032259">
    <property type="term" value="P:methylation"/>
    <property type="evidence" value="ECO:0007669"/>
    <property type="project" value="UniProtKB-KW"/>
</dbReference>
<accession>A0ABP7Z5P5</accession>
<keyword evidence="4" id="KW-0808">Transferase</keyword>
<dbReference type="EMBL" id="BAABDO010000068">
    <property type="protein sequence ID" value="GAA4147696.1"/>
    <property type="molecule type" value="Genomic_DNA"/>
</dbReference>
<dbReference type="Gene3D" id="3.40.50.150">
    <property type="entry name" value="Vaccinia Virus protein VP39"/>
    <property type="match status" value="1"/>
</dbReference>
<evidence type="ECO:0000256" key="6">
    <source>
        <dbReference type="RuleBase" id="RU362030"/>
    </source>
</evidence>
<comment type="function">
    <text evidence="1 6">Exhibits S-adenosyl-L-methionine-dependent methyltransferase activity.</text>
</comment>
<dbReference type="Pfam" id="PF04072">
    <property type="entry name" value="LCM"/>
    <property type="match status" value="1"/>
</dbReference>
<evidence type="ECO:0000256" key="4">
    <source>
        <dbReference type="ARBA" id="ARBA00022679"/>
    </source>
</evidence>
<dbReference type="GO" id="GO:0008168">
    <property type="term" value="F:methyltransferase activity"/>
    <property type="evidence" value="ECO:0007669"/>
    <property type="project" value="UniProtKB-KW"/>
</dbReference>
<reference evidence="8" key="1">
    <citation type="journal article" date="2019" name="Int. J. Syst. Evol. Microbiol.">
        <title>The Global Catalogue of Microorganisms (GCM) 10K type strain sequencing project: providing services to taxonomists for standard genome sequencing and annotation.</title>
        <authorList>
            <consortium name="The Broad Institute Genomics Platform"/>
            <consortium name="The Broad Institute Genome Sequencing Center for Infectious Disease"/>
            <person name="Wu L."/>
            <person name="Ma J."/>
        </authorList>
    </citation>
    <scope>NUCLEOTIDE SEQUENCE [LARGE SCALE GENOMIC DNA]</scope>
    <source>
        <strain evidence="8">JCM 17316</strain>
    </source>
</reference>
<dbReference type="PANTHER" id="PTHR43619">
    <property type="entry name" value="S-ADENOSYL-L-METHIONINE-DEPENDENT METHYLTRANSFERASE YKTD-RELATED"/>
    <property type="match status" value="1"/>
</dbReference>
<dbReference type="InterPro" id="IPR029063">
    <property type="entry name" value="SAM-dependent_MTases_sf"/>
</dbReference>
<keyword evidence="8" id="KW-1185">Reference proteome</keyword>
<dbReference type="RefSeq" id="WP_345023123.1">
    <property type="nucleotide sequence ID" value="NZ_BAABDO010000068.1"/>
</dbReference>
<protein>
    <recommendedName>
        <fullName evidence="6">S-adenosyl-L-methionine-dependent methyltransferase</fullName>
        <ecNumber evidence="6">2.1.1.-</ecNumber>
    </recommendedName>
</protein>
<name>A0ABP7Z5P5_9ACTN</name>
<comment type="similarity">
    <text evidence="2 6">Belongs to the UPF0677 family.</text>
</comment>
<evidence type="ECO:0000313" key="8">
    <source>
        <dbReference type="Proteomes" id="UP001500266"/>
    </source>
</evidence>
<evidence type="ECO:0000256" key="3">
    <source>
        <dbReference type="ARBA" id="ARBA00022603"/>
    </source>
</evidence>
<dbReference type="NCBIfam" id="TIGR00027">
    <property type="entry name" value="mthyl_TIGR00027"/>
    <property type="match status" value="1"/>
</dbReference>
<organism evidence="7 8">
    <name type="scientific">Actinomadura keratinilytica</name>
    <dbReference type="NCBI Taxonomy" id="547461"/>
    <lineage>
        <taxon>Bacteria</taxon>
        <taxon>Bacillati</taxon>
        <taxon>Actinomycetota</taxon>
        <taxon>Actinomycetes</taxon>
        <taxon>Streptosporangiales</taxon>
        <taxon>Thermomonosporaceae</taxon>
        <taxon>Actinomadura</taxon>
    </lineage>
</organism>
<dbReference type="EC" id="2.1.1.-" evidence="6"/>
<evidence type="ECO:0000256" key="5">
    <source>
        <dbReference type="ARBA" id="ARBA00022691"/>
    </source>
</evidence>
<evidence type="ECO:0000313" key="7">
    <source>
        <dbReference type="EMBL" id="GAA4147696.1"/>
    </source>
</evidence>
<keyword evidence="5 6" id="KW-0949">S-adenosyl-L-methionine</keyword>
<proteinExistence type="inferred from homology"/>